<protein>
    <submittedName>
        <fullName evidence="2">Uncharacterized protein</fullName>
    </submittedName>
</protein>
<feature type="region of interest" description="Disordered" evidence="1">
    <location>
        <begin position="60"/>
        <end position="81"/>
    </location>
</feature>
<dbReference type="EMBL" id="BKCJ011347954">
    <property type="protein sequence ID" value="GFD23856.1"/>
    <property type="molecule type" value="Genomic_DNA"/>
</dbReference>
<comment type="caution">
    <text evidence="2">The sequence shown here is derived from an EMBL/GenBank/DDBJ whole genome shotgun (WGS) entry which is preliminary data.</text>
</comment>
<feature type="compositionally biased region" description="Polar residues" evidence="1">
    <location>
        <begin position="65"/>
        <end position="76"/>
    </location>
</feature>
<accession>A0A699UR78</accession>
<dbReference type="AlphaFoldDB" id="A0A699UR78"/>
<proteinExistence type="predicted"/>
<evidence type="ECO:0000313" key="2">
    <source>
        <dbReference type="EMBL" id="GFD23856.1"/>
    </source>
</evidence>
<name>A0A699UR78_TANCI</name>
<organism evidence="2">
    <name type="scientific">Tanacetum cinerariifolium</name>
    <name type="common">Dalmatian daisy</name>
    <name type="synonym">Chrysanthemum cinerariifolium</name>
    <dbReference type="NCBI Taxonomy" id="118510"/>
    <lineage>
        <taxon>Eukaryota</taxon>
        <taxon>Viridiplantae</taxon>
        <taxon>Streptophyta</taxon>
        <taxon>Embryophyta</taxon>
        <taxon>Tracheophyta</taxon>
        <taxon>Spermatophyta</taxon>
        <taxon>Magnoliopsida</taxon>
        <taxon>eudicotyledons</taxon>
        <taxon>Gunneridae</taxon>
        <taxon>Pentapetalae</taxon>
        <taxon>asterids</taxon>
        <taxon>campanulids</taxon>
        <taxon>Asterales</taxon>
        <taxon>Asteraceae</taxon>
        <taxon>Asteroideae</taxon>
        <taxon>Anthemideae</taxon>
        <taxon>Anthemidinae</taxon>
        <taxon>Tanacetum</taxon>
    </lineage>
</organism>
<sequence length="105" mass="12262">MQEKHLDNIKKYQSLKRKPIFVAQARKYMIVYLKNIAGYKMQHFKGMTYNQESFKKLRAEVEVSGSHSTHQDTPTVDPTEMSEKDVQNMLQIVLVAEFKVEALQV</sequence>
<feature type="non-terminal residue" evidence="2">
    <location>
        <position position="105"/>
    </location>
</feature>
<evidence type="ECO:0000256" key="1">
    <source>
        <dbReference type="SAM" id="MobiDB-lite"/>
    </source>
</evidence>
<gene>
    <name evidence="2" type="ORF">Tci_895825</name>
</gene>
<reference evidence="2" key="1">
    <citation type="journal article" date="2019" name="Sci. Rep.">
        <title>Draft genome of Tanacetum cinerariifolium, the natural source of mosquito coil.</title>
        <authorList>
            <person name="Yamashiro T."/>
            <person name="Shiraishi A."/>
            <person name="Satake H."/>
            <person name="Nakayama K."/>
        </authorList>
    </citation>
    <scope>NUCLEOTIDE SEQUENCE</scope>
</reference>